<sequence>MASFHSEEVEIEKHLINDTDSDCGTDDSESGEEGTGSETEVDKDPSSSSATWGPPAQHFRRVVNNYSGGAVGLNINEAPHVNKDSTPFCVFMLYFAGIIRLLVDETNRCYHQYLDKLQDAPSPQPEVTDSEMFQFLGIIIQMGHDIRDRLKDYWSTAEQFATPFYSNTMKLDRFLHILRFLHFADNNTKTDRNADSYDRLWKIRTIFDTLNDTYGKYYNPSEHLALDEIIVKFKGRVVFRQYIPKKHKRVGIRIFKICDAAGYTYDMKVYVAKDRTRADQDVTATHATVRDLCRCIEGVGHKLYMDSFFSSPDLFDELMTKDITCCGTVRPNQKGLPDDFRRRQFRLKKGDIRVRVRQNLTALVWKDKCDVYMLTNMHCHPAEGSFCDEHGNAMKPAIVVDYNTHMGYVDKADRMANSYSISRRSWKWTNKLFFHLLDLTILNSFILLSSCGVKLSHREFRLALVRNMLEHAGRGPPRPQWFMGRPAVSSAISRLEEAKQHHWPTSSTSKLRCRVCSSRGKRRTVRTKCVKCDVGLCISGCFKEFHTKATFR</sequence>
<dbReference type="AlphaFoldDB" id="A0A2J7PYC6"/>
<dbReference type="InParanoid" id="A0A2J7PYC6"/>
<dbReference type="PANTHER" id="PTHR46599:SF3">
    <property type="entry name" value="PIGGYBAC TRANSPOSABLE ELEMENT-DERIVED PROTEIN 4"/>
    <property type="match status" value="1"/>
</dbReference>
<evidence type="ECO:0000313" key="4">
    <source>
        <dbReference type="Proteomes" id="UP000235965"/>
    </source>
</evidence>
<evidence type="ECO:0000313" key="3">
    <source>
        <dbReference type="EMBL" id="PNF21353.1"/>
    </source>
</evidence>
<name>A0A2J7PYC6_9NEOP</name>
<comment type="caution">
    <text evidence="3">The sequence shown here is derived from an EMBL/GenBank/DDBJ whole genome shotgun (WGS) entry which is preliminary data.</text>
</comment>
<feature type="compositionally biased region" description="Basic and acidic residues" evidence="1">
    <location>
        <begin position="1"/>
        <end position="17"/>
    </location>
</feature>
<protein>
    <recommendedName>
        <fullName evidence="2">PiggyBac transposable element-derived protein domain-containing protein</fullName>
    </recommendedName>
</protein>
<feature type="region of interest" description="Disordered" evidence="1">
    <location>
        <begin position="1"/>
        <end position="55"/>
    </location>
</feature>
<accession>A0A2J7PYC6</accession>
<feature type="domain" description="PiggyBac transposable element-derived protein" evidence="2">
    <location>
        <begin position="97"/>
        <end position="445"/>
    </location>
</feature>
<dbReference type="Pfam" id="PF13843">
    <property type="entry name" value="DDE_Tnp_1_7"/>
    <property type="match status" value="1"/>
</dbReference>
<reference evidence="3 4" key="1">
    <citation type="submission" date="2017-12" db="EMBL/GenBank/DDBJ databases">
        <title>Hemimetabolous genomes reveal molecular basis of termite eusociality.</title>
        <authorList>
            <person name="Harrison M.C."/>
            <person name="Jongepier E."/>
            <person name="Robertson H.M."/>
            <person name="Arning N."/>
            <person name="Bitard-Feildel T."/>
            <person name="Chao H."/>
            <person name="Childers C.P."/>
            <person name="Dinh H."/>
            <person name="Doddapaneni H."/>
            <person name="Dugan S."/>
            <person name="Gowin J."/>
            <person name="Greiner C."/>
            <person name="Han Y."/>
            <person name="Hu H."/>
            <person name="Hughes D.S.T."/>
            <person name="Huylmans A.-K."/>
            <person name="Kemena C."/>
            <person name="Kremer L.P.M."/>
            <person name="Lee S.L."/>
            <person name="Lopez-Ezquerra A."/>
            <person name="Mallet L."/>
            <person name="Monroy-Kuhn J.M."/>
            <person name="Moser A."/>
            <person name="Murali S.C."/>
            <person name="Muzny D.M."/>
            <person name="Otani S."/>
            <person name="Piulachs M.-D."/>
            <person name="Poelchau M."/>
            <person name="Qu J."/>
            <person name="Schaub F."/>
            <person name="Wada-Katsumata A."/>
            <person name="Worley K.C."/>
            <person name="Xie Q."/>
            <person name="Ylla G."/>
            <person name="Poulsen M."/>
            <person name="Gibbs R.A."/>
            <person name="Schal C."/>
            <person name="Richards S."/>
            <person name="Belles X."/>
            <person name="Korb J."/>
            <person name="Bornberg-Bauer E."/>
        </authorList>
    </citation>
    <scope>NUCLEOTIDE SEQUENCE [LARGE SCALE GENOMIC DNA]</scope>
    <source>
        <tissue evidence="3">Whole body</tissue>
    </source>
</reference>
<evidence type="ECO:0000256" key="1">
    <source>
        <dbReference type="SAM" id="MobiDB-lite"/>
    </source>
</evidence>
<dbReference type="EMBL" id="NEVH01020432">
    <property type="protein sequence ID" value="PNF21353.1"/>
    <property type="molecule type" value="Genomic_DNA"/>
</dbReference>
<proteinExistence type="predicted"/>
<organism evidence="3 4">
    <name type="scientific">Cryptotermes secundus</name>
    <dbReference type="NCBI Taxonomy" id="105785"/>
    <lineage>
        <taxon>Eukaryota</taxon>
        <taxon>Metazoa</taxon>
        <taxon>Ecdysozoa</taxon>
        <taxon>Arthropoda</taxon>
        <taxon>Hexapoda</taxon>
        <taxon>Insecta</taxon>
        <taxon>Pterygota</taxon>
        <taxon>Neoptera</taxon>
        <taxon>Polyneoptera</taxon>
        <taxon>Dictyoptera</taxon>
        <taxon>Blattodea</taxon>
        <taxon>Blattoidea</taxon>
        <taxon>Termitoidae</taxon>
        <taxon>Kalotermitidae</taxon>
        <taxon>Cryptotermitinae</taxon>
        <taxon>Cryptotermes</taxon>
    </lineage>
</organism>
<dbReference type="PANTHER" id="PTHR46599">
    <property type="entry name" value="PIGGYBAC TRANSPOSABLE ELEMENT-DERIVED PROTEIN 4"/>
    <property type="match status" value="1"/>
</dbReference>
<dbReference type="Proteomes" id="UP000235965">
    <property type="component" value="Unassembled WGS sequence"/>
</dbReference>
<evidence type="ECO:0000259" key="2">
    <source>
        <dbReference type="Pfam" id="PF13843"/>
    </source>
</evidence>
<feature type="compositionally biased region" description="Acidic residues" evidence="1">
    <location>
        <begin position="19"/>
        <end position="32"/>
    </location>
</feature>
<dbReference type="OrthoDB" id="8057954at2759"/>
<keyword evidence="4" id="KW-1185">Reference proteome</keyword>
<gene>
    <name evidence="3" type="ORF">B7P43_G18078</name>
</gene>
<dbReference type="InterPro" id="IPR029526">
    <property type="entry name" value="PGBD"/>
</dbReference>